<dbReference type="PROSITE" id="PS51257">
    <property type="entry name" value="PROKAR_LIPOPROTEIN"/>
    <property type="match status" value="1"/>
</dbReference>
<evidence type="ECO:0000256" key="4">
    <source>
        <dbReference type="ARBA" id="ARBA00023237"/>
    </source>
</evidence>
<evidence type="ECO:0000256" key="3">
    <source>
        <dbReference type="ARBA" id="ARBA00023136"/>
    </source>
</evidence>
<gene>
    <name evidence="7" type="ORF">GALL_46330</name>
</gene>
<evidence type="ECO:0000256" key="1">
    <source>
        <dbReference type="ARBA" id="ARBA00004442"/>
    </source>
</evidence>
<keyword evidence="4" id="KW-0998">Cell outer membrane</keyword>
<evidence type="ECO:0000313" key="7">
    <source>
        <dbReference type="EMBL" id="OIR14172.1"/>
    </source>
</evidence>
<sequence length="502" mass="55184">MKHNFLTYILFIAFAMLVASACNKSFLDTQPKGQVLESNYYQNANQAYAGLVSIYVATATETSGTAINWYCNKLGPLNSAGDECYTGGGGSTDMASWQAWNNYTLTAANGPQAGFWGVDYQGIYRANLLLSKITSGIPGLADADKTRFIAEAKFLRAYFYFELVRLFQNIPLIVAPISSSDWYTITQAKPADVYAQIEKDLNDAIGGLPSVVAASENGRVTKGAAMAELGKVILYQNNTSRMQEAASWFEKVSTSGVYSLLPNYGDIFSPSNKFNSESILEIVHSSLKNSWWGMDPFPGNLYVEMTGPRSYSGPTYWSGGWSFNPIITAFATAMKSDPRYPYTCANIDSIVNAAPGRSYVKGYQNTGYFIQKYAPLQQYVNPNAQPELNFPNDYIEIRLADVYLMEAEALVRGGGSAATAQTYLDRVRARVGLPSVPATLANIYNERKLELATEGHRWYDLVRTGQAATALAFKGFTAGKNELMPIPLNELNNTKLVQNPGY</sequence>
<protein>
    <submittedName>
        <fullName evidence="7">SusD family protein</fullName>
    </submittedName>
</protein>
<dbReference type="SUPFAM" id="SSF48452">
    <property type="entry name" value="TPR-like"/>
    <property type="match status" value="1"/>
</dbReference>
<dbReference type="Pfam" id="PF07980">
    <property type="entry name" value="SusD_RagB"/>
    <property type="match status" value="1"/>
</dbReference>
<dbReference type="InterPro" id="IPR012944">
    <property type="entry name" value="SusD_RagB_dom"/>
</dbReference>
<evidence type="ECO:0000256" key="2">
    <source>
        <dbReference type="ARBA" id="ARBA00022729"/>
    </source>
</evidence>
<dbReference type="Pfam" id="PF14322">
    <property type="entry name" value="SusD-like_3"/>
    <property type="match status" value="1"/>
</dbReference>
<dbReference type="Gene3D" id="1.25.40.390">
    <property type="match status" value="1"/>
</dbReference>
<name>A0A1J5TKE4_9ZZZZ</name>
<comment type="subcellular location">
    <subcellularLocation>
        <location evidence="1">Cell outer membrane</location>
    </subcellularLocation>
</comment>
<dbReference type="CDD" id="cd08977">
    <property type="entry name" value="SusD"/>
    <property type="match status" value="1"/>
</dbReference>
<feature type="domain" description="SusD-like N-terminal" evidence="6">
    <location>
        <begin position="95"/>
        <end position="234"/>
    </location>
</feature>
<keyword evidence="2" id="KW-0732">Signal</keyword>
<dbReference type="InterPro" id="IPR011990">
    <property type="entry name" value="TPR-like_helical_dom_sf"/>
</dbReference>
<evidence type="ECO:0000259" key="5">
    <source>
        <dbReference type="Pfam" id="PF07980"/>
    </source>
</evidence>
<accession>A0A1J5TKE4</accession>
<proteinExistence type="predicted"/>
<organism evidence="7">
    <name type="scientific">mine drainage metagenome</name>
    <dbReference type="NCBI Taxonomy" id="410659"/>
    <lineage>
        <taxon>unclassified sequences</taxon>
        <taxon>metagenomes</taxon>
        <taxon>ecological metagenomes</taxon>
    </lineage>
</organism>
<comment type="caution">
    <text evidence="7">The sequence shown here is derived from an EMBL/GenBank/DDBJ whole genome shotgun (WGS) entry which is preliminary data.</text>
</comment>
<evidence type="ECO:0000259" key="6">
    <source>
        <dbReference type="Pfam" id="PF14322"/>
    </source>
</evidence>
<dbReference type="GO" id="GO:0009279">
    <property type="term" value="C:cell outer membrane"/>
    <property type="evidence" value="ECO:0007669"/>
    <property type="project" value="UniProtKB-SubCell"/>
</dbReference>
<dbReference type="AlphaFoldDB" id="A0A1J5TKE4"/>
<keyword evidence="3" id="KW-0472">Membrane</keyword>
<feature type="domain" description="RagB/SusD" evidence="5">
    <location>
        <begin position="358"/>
        <end position="502"/>
    </location>
</feature>
<reference evidence="7" key="1">
    <citation type="submission" date="2016-10" db="EMBL/GenBank/DDBJ databases">
        <title>Sequence of Gallionella enrichment culture.</title>
        <authorList>
            <person name="Poehlein A."/>
            <person name="Muehling M."/>
            <person name="Daniel R."/>
        </authorList>
    </citation>
    <scope>NUCLEOTIDE SEQUENCE</scope>
</reference>
<dbReference type="InterPro" id="IPR033985">
    <property type="entry name" value="SusD-like_N"/>
</dbReference>
<dbReference type="EMBL" id="MLJW01000012">
    <property type="protein sequence ID" value="OIR14172.1"/>
    <property type="molecule type" value="Genomic_DNA"/>
</dbReference>